<organism evidence="3 4">
    <name type="scientific">Labrys wisconsinensis</name>
    <dbReference type="NCBI Taxonomy" id="425677"/>
    <lineage>
        <taxon>Bacteria</taxon>
        <taxon>Pseudomonadati</taxon>
        <taxon>Pseudomonadota</taxon>
        <taxon>Alphaproteobacteria</taxon>
        <taxon>Hyphomicrobiales</taxon>
        <taxon>Xanthobacteraceae</taxon>
        <taxon>Labrys</taxon>
    </lineage>
</organism>
<evidence type="ECO:0000256" key="2">
    <source>
        <dbReference type="ARBA" id="ARBA00022526"/>
    </source>
</evidence>
<sequence length="370" mass="38611">MPVRTYLYVGCCNRPTPYFASANGRGIAAFVFDEASGAAEPLGVTEGIDNPTFLSVDGDGRALHANSEVFGWDEGTVSAYAVDLASGALAYLEKQPSRGSITAHHSRDRTGRFLLVANYGMGPVEGRPNRSLAILPIRAGGGLAPAVAEATHHGQGPDAGRQERPHAHCVLATPDNRFLAVADLGIDQLVLYRFDAATGAIEPAGALDLPPGCGPRHFVFDAAGRFAYLVNELGSSVASLRFDAAAGAFSLLGLELTVPAAAAGSNHCSEIRLSPAGRFLYVANRGHDSLSILRIDADGRAVLQGTVPSGGRTPRHFAFDPSGRFLAVANQDSDRISLFAVDAATGALVPTGRDIATGTPTCIAFCRIET</sequence>
<dbReference type="InterPro" id="IPR015943">
    <property type="entry name" value="WD40/YVTN_repeat-like_dom_sf"/>
</dbReference>
<evidence type="ECO:0000313" key="3">
    <source>
        <dbReference type="EMBL" id="MDQ0468114.1"/>
    </source>
</evidence>
<comment type="caution">
    <text evidence="3">The sequence shown here is derived from an EMBL/GenBank/DDBJ whole genome shotgun (WGS) entry which is preliminary data.</text>
</comment>
<keyword evidence="2" id="KW-0313">Glucose metabolism</keyword>
<name>A0ABU0J1I3_9HYPH</name>
<evidence type="ECO:0000256" key="1">
    <source>
        <dbReference type="ARBA" id="ARBA00005564"/>
    </source>
</evidence>
<dbReference type="Proteomes" id="UP001242480">
    <property type="component" value="Unassembled WGS sequence"/>
</dbReference>
<dbReference type="EMBL" id="JAUSVX010000001">
    <property type="protein sequence ID" value="MDQ0468114.1"/>
    <property type="molecule type" value="Genomic_DNA"/>
</dbReference>
<keyword evidence="2" id="KW-0119">Carbohydrate metabolism</keyword>
<protein>
    <submittedName>
        <fullName evidence="3">6-phosphogluconolactonase</fullName>
        <ecNumber evidence="3">3.1.1.31</ecNumber>
    </submittedName>
</protein>
<dbReference type="EC" id="3.1.1.31" evidence="3"/>
<dbReference type="PANTHER" id="PTHR30344">
    <property type="entry name" value="6-PHOSPHOGLUCONOLACTONASE-RELATED"/>
    <property type="match status" value="1"/>
</dbReference>
<keyword evidence="3" id="KW-0378">Hydrolase</keyword>
<dbReference type="RefSeq" id="WP_307268734.1">
    <property type="nucleotide sequence ID" value="NZ_JAUSVX010000001.1"/>
</dbReference>
<dbReference type="Gene3D" id="2.130.10.10">
    <property type="entry name" value="YVTN repeat-like/Quinoprotein amine dehydrogenase"/>
    <property type="match status" value="1"/>
</dbReference>
<proteinExistence type="inferred from homology"/>
<dbReference type="InterPro" id="IPR019405">
    <property type="entry name" value="Lactonase_7-beta_prop"/>
</dbReference>
<dbReference type="InterPro" id="IPR050282">
    <property type="entry name" value="Cycloisomerase_2"/>
</dbReference>
<gene>
    <name evidence="3" type="ORF">QO011_001109</name>
</gene>
<dbReference type="Pfam" id="PF10282">
    <property type="entry name" value="Lactonase"/>
    <property type="match status" value="1"/>
</dbReference>
<reference evidence="3 4" key="1">
    <citation type="submission" date="2023-07" db="EMBL/GenBank/DDBJ databases">
        <title>Genomic Encyclopedia of Type Strains, Phase IV (KMG-IV): sequencing the most valuable type-strain genomes for metagenomic binning, comparative biology and taxonomic classification.</title>
        <authorList>
            <person name="Goeker M."/>
        </authorList>
    </citation>
    <scope>NUCLEOTIDE SEQUENCE [LARGE SCALE GENOMIC DNA]</scope>
    <source>
        <strain evidence="3 4">DSM 19619</strain>
    </source>
</reference>
<comment type="similarity">
    <text evidence="1">Belongs to the cycloisomerase 2 family.</text>
</comment>
<keyword evidence="4" id="KW-1185">Reference proteome</keyword>
<accession>A0ABU0J1I3</accession>
<evidence type="ECO:0000313" key="4">
    <source>
        <dbReference type="Proteomes" id="UP001242480"/>
    </source>
</evidence>
<dbReference type="GO" id="GO:0017057">
    <property type="term" value="F:6-phosphogluconolactonase activity"/>
    <property type="evidence" value="ECO:0007669"/>
    <property type="project" value="UniProtKB-EC"/>
</dbReference>
<dbReference type="SUPFAM" id="SSF51004">
    <property type="entry name" value="C-terminal (heme d1) domain of cytochrome cd1-nitrite reductase"/>
    <property type="match status" value="1"/>
</dbReference>
<dbReference type="InterPro" id="IPR011048">
    <property type="entry name" value="Haem_d1_sf"/>
</dbReference>
<dbReference type="PANTHER" id="PTHR30344:SF1">
    <property type="entry name" value="6-PHOSPHOGLUCONOLACTONASE"/>
    <property type="match status" value="1"/>
</dbReference>